<evidence type="ECO:0000256" key="5">
    <source>
        <dbReference type="ARBA" id="ARBA00023136"/>
    </source>
</evidence>
<evidence type="ECO:0000256" key="8">
    <source>
        <dbReference type="SAM" id="SignalP"/>
    </source>
</evidence>
<gene>
    <name evidence="10" type="ORF">S40285_08345</name>
</gene>
<dbReference type="InterPro" id="IPR051836">
    <property type="entry name" value="Kremen_rcpt"/>
</dbReference>
<evidence type="ECO:0000256" key="6">
    <source>
        <dbReference type="ARBA" id="ARBA00023180"/>
    </source>
</evidence>
<keyword evidence="5" id="KW-0472">Membrane</keyword>
<dbReference type="PANTHER" id="PTHR24269">
    <property type="entry name" value="KREMEN PROTEIN"/>
    <property type="match status" value="1"/>
</dbReference>
<keyword evidence="2" id="KW-0812">Transmembrane</keyword>
<dbReference type="EMBL" id="KL660177">
    <property type="protein sequence ID" value="KFA67580.1"/>
    <property type="molecule type" value="Genomic_DNA"/>
</dbReference>
<dbReference type="SMART" id="SM00321">
    <property type="entry name" value="WSC"/>
    <property type="match status" value="1"/>
</dbReference>
<keyword evidence="11" id="KW-1185">Reference proteome</keyword>
<keyword evidence="6" id="KW-0325">Glycoprotein</keyword>
<dbReference type="AlphaFoldDB" id="A0A084QUE5"/>
<organism evidence="10 11">
    <name type="scientific">Stachybotrys chlorohalonatus (strain IBT 40285)</name>
    <dbReference type="NCBI Taxonomy" id="1283841"/>
    <lineage>
        <taxon>Eukaryota</taxon>
        <taxon>Fungi</taxon>
        <taxon>Dikarya</taxon>
        <taxon>Ascomycota</taxon>
        <taxon>Pezizomycotina</taxon>
        <taxon>Sordariomycetes</taxon>
        <taxon>Hypocreomycetidae</taxon>
        <taxon>Hypocreales</taxon>
        <taxon>Stachybotryaceae</taxon>
        <taxon>Stachybotrys</taxon>
    </lineage>
</organism>
<dbReference type="GO" id="GO:0005886">
    <property type="term" value="C:plasma membrane"/>
    <property type="evidence" value="ECO:0007669"/>
    <property type="project" value="TreeGrafter"/>
</dbReference>
<protein>
    <recommendedName>
        <fullName evidence="9">WSC domain-containing protein</fullName>
    </recommendedName>
</protein>
<evidence type="ECO:0000256" key="3">
    <source>
        <dbReference type="ARBA" id="ARBA00022729"/>
    </source>
</evidence>
<feature type="region of interest" description="Disordered" evidence="7">
    <location>
        <begin position="96"/>
        <end position="129"/>
    </location>
</feature>
<proteinExistence type="predicted"/>
<dbReference type="PANTHER" id="PTHR24269:SF16">
    <property type="entry name" value="PROTEIN SLG1"/>
    <property type="match status" value="1"/>
</dbReference>
<dbReference type="Pfam" id="PF01822">
    <property type="entry name" value="WSC"/>
    <property type="match status" value="1"/>
</dbReference>
<accession>A0A084QUE5</accession>
<evidence type="ECO:0000256" key="4">
    <source>
        <dbReference type="ARBA" id="ARBA00022989"/>
    </source>
</evidence>
<dbReference type="HOGENOM" id="CLU_077470_0_0_1"/>
<dbReference type="STRING" id="1283841.A0A084QUE5"/>
<evidence type="ECO:0000256" key="2">
    <source>
        <dbReference type="ARBA" id="ARBA00022692"/>
    </source>
</evidence>
<feature type="chain" id="PRO_5001779657" description="WSC domain-containing protein" evidence="8">
    <location>
        <begin position="27"/>
        <end position="258"/>
    </location>
</feature>
<dbReference type="OrthoDB" id="2019572at2759"/>
<evidence type="ECO:0000313" key="10">
    <source>
        <dbReference type="EMBL" id="KFA67580.1"/>
    </source>
</evidence>
<reference evidence="10 11" key="1">
    <citation type="journal article" date="2014" name="BMC Genomics">
        <title>Comparative genome sequencing reveals chemotype-specific gene clusters in the toxigenic black mold Stachybotrys.</title>
        <authorList>
            <person name="Semeiks J."/>
            <person name="Borek D."/>
            <person name="Otwinowski Z."/>
            <person name="Grishin N.V."/>
        </authorList>
    </citation>
    <scope>NUCLEOTIDE SEQUENCE [LARGE SCALE GENOMIC DNA]</scope>
    <source>
        <strain evidence="10 11">IBT 40285</strain>
    </source>
</reference>
<feature type="compositionally biased region" description="Low complexity" evidence="7">
    <location>
        <begin position="102"/>
        <end position="125"/>
    </location>
</feature>
<dbReference type="PROSITE" id="PS51212">
    <property type="entry name" value="WSC"/>
    <property type="match status" value="1"/>
</dbReference>
<sequence length="258" mass="27829">MKPFTSATYRSSLLAALVLGPQLCTATPRPIYSSDPDTIESCIDWWNNADDSRSCEYVRNLFGITPEEFSAWNPSVSVDCEPWLFPLSYCVSTSDRVPPPGATTTTPASPTTTTTTSSHAPSPTSWRARGCYTDNDPEYPVLEHLVTEEGGDASLDIAGCEDMCWEASVNGTVLFVGVKEGNQCWCSSFIGGESANDQTLCDIPCSGNEEEICGGEEQINVFEPVTTFRSSSTTTTRTSSSAITTQTDSGAMRLLAFL</sequence>
<dbReference type="Proteomes" id="UP000028524">
    <property type="component" value="Unassembled WGS sequence"/>
</dbReference>
<feature type="domain" description="WSC" evidence="9">
    <location>
        <begin position="125"/>
        <end position="225"/>
    </location>
</feature>
<evidence type="ECO:0000313" key="11">
    <source>
        <dbReference type="Proteomes" id="UP000028524"/>
    </source>
</evidence>
<keyword evidence="4" id="KW-1133">Transmembrane helix</keyword>
<comment type="subcellular location">
    <subcellularLocation>
        <location evidence="1">Membrane</location>
        <topology evidence="1">Single-pass membrane protein</topology>
    </subcellularLocation>
</comment>
<dbReference type="InParanoid" id="A0A084QUE5"/>
<keyword evidence="3 8" id="KW-0732">Signal</keyword>
<evidence type="ECO:0000256" key="1">
    <source>
        <dbReference type="ARBA" id="ARBA00004167"/>
    </source>
</evidence>
<dbReference type="OMA" id="NQCWCSS"/>
<evidence type="ECO:0000256" key="7">
    <source>
        <dbReference type="SAM" id="MobiDB-lite"/>
    </source>
</evidence>
<dbReference type="InterPro" id="IPR002889">
    <property type="entry name" value="WSC_carb-bd"/>
</dbReference>
<evidence type="ECO:0000259" key="9">
    <source>
        <dbReference type="PROSITE" id="PS51212"/>
    </source>
</evidence>
<name>A0A084QUE5_STAC4</name>
<feature type="signal peptide" evidence="8">
    <location>
        <begin position="1"/>
        <end position="26"/>
    </location>
</feature>